<dbReference type="Proteomes" id="UP000050164">
    <property type="component" value="Unassembled WGS sequence"/>
</dbReference>
<evidence type="ECO:0000313" key="3">
    <source>
        <dbReference type="Proteomes" id="UP000050164"/>
    </source>
</evidence>
<dbReference type="AlphaFoldDB" id="A0A655D363"/>
<organism evidence="2 3">
    <name type="scientific">Mycobacterium tuberculosis</name>
    <dbReference type="NCBI Taxonomy" id="1773"/>
    <lineage>
        <taxon>Bacteria</taxon>
        <taxon>Bacillati</taxon>
        <taxon>Actinomycetota</taxon>
        <taxon>Actinomycetes</taxon>
        <taxon>Mycobacteriales</taxon>
        <taxon>Mycobacteriaceae</taxon>
        <taxon>Mycobacterium</taxon>
        <taxon>Mycobacterium tuberculosis complex</taxon>
    </lineage>
</organism>
<evidence type="ECO:0000313" key="2">
    <source>
        <dbReference type="EMBL" id="CKT41818.1"/>
    </source>
</evidence>
<dbReference type="EMBL" id="CNFT01001561">
    <property type="protein sequence ID" value="CKT41818.1"/>
    <property type="molecule type" value="Genomic_DNA"/>
</dbReference>
<reference evidence="2 3" key="1">
    <citation type="submission" date="2015-03" db="EMBL/GenBank/DDBJ databases">
        <authorList>
            <consortium name="Pathogen Informatics"/>
        </authorList>
    </citation>
    <scope>NUCLEOTIDE SEQUENCE [LARGE SCALE GENOMIC DNA]</scope>
    <source>
        <strain evidence="2 3">Bir 185</strain>
    </source>
</reference>
<accession>A0A655D363</accession>
<name>A0A655D363_MYCTX</name>
<protein>
    <submittedName>
        <fullName evidence="2">Uncharacterized protein</fullName>
    </submittedName>
</protein>
<evidence type="ECO:0000256" key="1">
    <source>
        <dbReference type="SAM" id="MobiDB-lite"/>
    </source>
</evidence>
<sequence length="150" mass="16386">MPCNTSPVHRAFGCSASNRPNTAGADPVVAPVSPSRWKLRCRVRSSGAQPNWVRRIRRIAAAVRCGFSRRSATASSSTSAGVRGVHWRGLGTSASNPPARQPRIQRSMVWRLMRTRRPNGSVCSREANSRTIFPRCLVECAASAASQINW</sequence>
<gene>
    <name evidence="2" type="ORF">ERS027659_04380</name>
</gene>
<proteinExistence type="predicted"/>
<feature type="region of interest" description="Disordered" evidence="1">
    <location>
        <begin position="1"/>
        <end position="29"/>
    </location>
</feature>